<dbReference type="Proteomes" id="UP000064967">
    <property type="component" value="Chromosome"/>
</dbReference>
<dbReference type="EMBL" id="CP012333">
    <property type="protein sequence ID" value="AKV02006.1"/>
    <property type="molecule type" value="Genomic_DNA"/>
</dbReference>
<sequence>MIDVSAVGSGGADTAGGGNELGALGGLLSHRVCGITVPEGGRGTGTNVFGGVANHVS</sequence>
<dbReference type="STRING" id="1391654.AKJ09_08669"/>
<reference evidence="1 2" key="1">
    <citation type="submission" date="2015-08" db="EMBL/GenBank/DDBJ databases">
        <authorList>
            <person name="Babu N.S."/>
            <person name="Beckwith C.J."/>
            <person name="Beseler K.G."/>
            <person name="Brison A."/>
            <person name="Carone J.V."/>
            <person name="Caskin T.P."/>
            <person name="Diamond M."/>
            <person name="Durham M.E."/>
            <person name="Foxe J.M."/>
            <person name="Go M."/>
            <person name="Henderson B.A."/>
            <person name="Jones I.B."/>
            <person name="McGettigan J.A."/>
            <person name="Micheletti S.J."/>
            <person name="Nasrallah M.E."/>
            <person name="Ortiz D."/>
            <person name="Piller C.R."/>
            <person name="Privatt S.R."/>
            <person name="Schneider S.L."/>
            <person name="Sharp S."/>
            <person name="Smith T.C."/>
            <person name="Stanton J.D."/>
            <person name="Ullery H.E."/>
            <person name="Wilson R.J."/>
            <person name="Serrano M.G."/>
            <person name="Buck G."/>
            <person name="Lee V."/>
            <person name="Wang Y."/>
            <person name="Carvalho R."/>
            <person name="Voegtly L."/>
            <person name="Shi R."/>
            <person name="Duckworth R."/>
            <person name="Johnson A."/>
            <person name="Loviza R."/>
            <person name="Walstead R."/>
            <person name="Shah Z."/>
            <person name="Kiflezghi M."/>
            <person name="Wade K."/>
            <person name="Ball S.L."/>
            <person name="Bradley K.W."/>
            <person name="Asai D.J."/>
            <person name="Bowman C.A."/>
            <person name="Russell D.A."/>
            <person name="Pope W.H."/>
            <person name="Jacobs-Sera D."/>
            <person name="Hendrix R.W."/>
            <person name="Hatfull G.F."/>
        </authorList>
    </citation>
    <scope>NUCLEOTIDE SEQUENCE [LARGE SCALE GENOMIC DNA]</scope>
    <source>
        <strain evidence="1 2">DSM 27648</strain>
    </source>
</reference>
<proteinExistence type="predicted"/>
<dbReference type="AlphaFoldDB" id="A0A0K1Q868"/>
<dbReference type="KEGG" id="llu:AKJ09_08669"/>
<name>A0A0K1Q868_9BACT</name>
<protein>
    <submittedName>
        <fullName evidence="1">Uncharacterized protein</fullName>
    </submittedName>
</protein>
<accession>A0A0K1Q868</accession>
<organism evidence="1 2">
    <name type="scientific">Labilithrix luteola</name>
    <dbReference type="NCBI Taxonomy" id="1391654"/>
    <lineage>
        <taxon>Bacteria</taxon>
        <taxon>Pseudomonadati</taxon>
        <taxon>Myxococcota</taxon>
        <taxon>Polyangia</taxon>
        <taxon>Polyangiales</taxon>
        <taxon>Labilitrichaceae</taxon>
        <taxon>Labilithrix</taxon>
    </lineage>
</organism>
<evidence type="ECO:0000313" key="2">
    <source>
        <dbReference type="Proteomes" id="UP000064967"/>
    </source>
</evidence>
<gene>
    <name evidence="1" type="ORF">AKJ09_08669</name>
</gene>
<evidence type="ECO:0000313" key="1">
    <source>
        <dbReference type="EMBL" id="AKV02006.1"/>
    </source>
</evidence>
<keyword evidence="2" id="KW-1185">Reference proteome</keyword>